<dbReference type="PROSITE" id="PS51649">
    <property type="entry name" value="NPH3"/>
    <property type="match status" value="1"/>
</dbReference>
<evidence type="ECO:0000256" key="1">
    <source>
        <dbReference type="ARBA" id="ARBA00022786"/>
    </source>
</evidence>
<dbReference type="EMBL" id="JACGCM010000706">
    <property type="protein sequence ID" value="KAF6168006.1"/>
    <property type="molecule type" value="Genomic_DNA"/>
</dbReference>
<dbReference type="Proteomes" id="UP000541444">
    <property type="component" value="Unassembled WGS sequence"/>
</dbReference>
<reference evidence="4 5" key="1">
    <citation type="journal article" date="2020" name="IScience">
        <title>Genome Sequencing of the Endangered Kingdonia uniflora (Circaeasteraceae, Ranunculales) Reveals Potential Mechanisms of Evolutionary Specialization.</title>
        <authorList>
            <person name="Sun Y."/>
            <person name="Deng T."/>
            <person name="Zhang A."/>
            <person name="Moore M.J."/>
            <person name="Landis J.B."/>
            <person name="Lin N."/>
            <person name="Zhang H."/>
            <person name="Zhang X."/>
            <person name="Huang J."/>
            <person name="Zhang X."/>
            <person name="Sun H."/>
            <person name="Wang H."/>
        </authorList>
    </citation>
    <scope>NUCLEOTIDE SEQUENCE [LARGE SCALE GENOMIC DNA]</scope>
    <source>
        <strain evidence="4">TB1705</strain>
        <tissue evidence="4">Leaf</tissue>
    </source>
</reference>
<keyword evidence="5" id="KW-1185">Reference proteome</keyword>
<dbReference type="UniPathway" id="UPA00143"/>
<dbReference type="InterPro" id="IPR043454">
    <property type="entry name" value="NPH3/RPT2-like"/>
</dbReference>
<proteinExistence type="inferred from homology"/>
<evidence type="ECO:0000259" key="3">
    <source>
        <dbReference type="PROSITE" id="PS51649"/>
    </source>
</evidence>
<dbReference type="OrthoDB" id="624345at2759"/>
<dbReference type="GO" id="GO:0016567">
    <property type="term" value="P:protein ubiquitination"/>
    <property type="evidence" value="ECO:0007669"/>
    <property type="project" value="UniProtKB-UniPathway"/>
</dbReference>
<comment type="similarity">
    <text evidence="2">Belongs to the NPH3 family.</text>
</comment>
<evidence type="ECO:0000313" key="5">
    <source>
        <dbReference type="Proteomes" id="UP000541444"/>
    </source>
</evidence>
<name>A0A7J7NLK2_9MAGN</name>
<feature type="domain" description="NPH3" evidence="3">
    <location>
        <begin position="1"/>
        <end position="58"/>
    </location>
</feature>
<protein>
    <recommendedName>
        <fullName evidence="3">NPH3 domain-containing protein</fullName>
    </recommendedName>
</protein>
<gene>
    <name evidence="4" type="ORF">GIB67_020115</name>
</gene>
<evidence type="ECO:0000256" key="2">
    <source>
        <dbReference type="PROSITE-ProRule" id="PRU00982"/>
    </source>
</evidence>
<keyword evidence="1" id="KW-0833">Ubl conjugation pathway</keyword>
<sequence>MSSLLVQCHPELSKSKQKHLCGIEDCNKLPIKACIHAAQNKLILLRVVIQVLFCEQARTAVSGSQVPDLLNNIKILLVTHGEDPSKLLPLLSTTTTDYNWSISRTKSPKSKISTLQMNLAEEENNMDNVNDETSLRSSKLKNFCYIPI</sequence>
<dbReference type="AlphaFoldDB" id="A0A7J7NLK2"/>
<evidence type="ECO:0000313" key="4">
    <source>
        <dbReference type="EMBL" id="KAF6168006.1"/>
    </source>
</evidence>
<organism evidence="4 5">
    <name type="scientific">Kingdonia uniflora</name>
    <dbReference type="NCBI Taxonomy" id="39325"/>
    <lineage>
        <taxon>Eukaryota</taxon>
        <taxon>Viridiplantae</taxon>
        <taxon>Streptophyta</taxon>
        <taxon>Embryophyta</taxon>
        <taxon>Tracheophyta</taxon>
        <taxon>Spermatophyta</taxon>
        <taxon>Magnoliopsida</taxon>
        <taxon>Ranunculales</taxon>
        <taxon>Circaeasteraceae</taxon>
        <taxon>Kingdonia</taxon>
    </lineage>
</organism>
<comment type="caution">
    <text evidence="4">The sequence shown here is derived from an EMBL/GenBank/DDBJ whole genome shotgun (WGS) entry which is preliminary data.</text>
</comment>
<accession>A0A7J7NLK2</accession>
<dbReference type="PANTHER" id="PTHR32370">
    <property type="entry name" value="OS12G0117600 PROTEIN"/>
    <property type="match status" value="1"/>
</dbReference>
<dbReference type="InterPro" id="IPR027356">
    <property type="entry name" value="NPH3_dom"/>
</dbReference>